<feature type="transmembrane region" description="Helical" evidence="5">
    <location>
        <begin position="102"/>
        <end position="128"/>
    </location>
</feature>
<comment type="subcellular location">
    <subcellularLocation>
        <location evidence="1">Membrane</location>
        <topology evidence="1">Multi-pass membrane protein</topology>
    </subcellularLocation>
</comment>
<evidence type="ECO:0000256" key="3">
    <source>
        <dbReference type="ARBA" id="ARBA00022989"/>
    </source>
</evidence>
<evidence type="ECO:0000259" key="6">
    <source>
        <dbReference type="PROSITE" id="PS50850"/>
    </source>
</evidence>
<feature type="transmembrane region" description="Helical" evidence="5">
    <location>
        <begin position="280"/>
        <end position="305"/>
    </location>
</feature>
<feature type="transmembrane region" description="Helical" evidence="5">
    <location>
        <begin position="405"/>
        <end position="429"/>
    </location>
</feature>
<dbReference type="InterPro" id="IPR036259">
    <property type="entry name" value="MFS_trans_sf"/>
</dbReference>
<keyword evidence="4 5" id="KW-0472">Membrane</keyword>
<dbReference type="PANTHER" id="PTHR11662:SF285">
    <property type="entry name" value="HEXURONATE TRANSPORTER"/>
    <property type="match status" value="1"/>
</dbReference>
<keyword evidence="2 5" id="KW-0812">Transmembrane</keyword>
<reference evidence="7 8" key="1">
    <citation type="submission" date="2016-10" db="EMBL/GenBank/DDBJ databases">
        <authorList>
            <person name="de Groot N.N."/>
        </authorList>
    </citation>
    <scope>NUCLEOTIDE SEQUENCE [LARGE SCALE GENOMIC DNA]</scope>
    <source>
        <strain evidence="7 8">DSM 21001</strain>
    </source>
</reference>
<feature type="domain" description="Major facilitator superfamily (MFS) profile" evidence="6">
    <location>
        <begin position="22"/>
        <end position="433"/>
    </location>
</feature>
<feature type="transmembrane region" description="Helical" evidence="5">
    <location>
        <begin position="243"/>
        <end position="260"/>
    </location>
</feature>
<dbReference type="GO" id="GO:0015134">
    <property type="term" value="F:hexuronate transmembrane transporter activity"/>
    <property type="evidence" value="ECO:0007669"/>
    <property type="project" value="TreeGrafter"/>
</dbReference>
<gene>
    <name evidence="7" type="ORF">SAMN05421771_2214</name>
</gene>
<sequence length="441" mass="48437">MINRTRSLGSELRDPSSMRWVVCFLLFLATTANYMDRSVFSLLEPALHGVAFMGWSPLADRFHQPVFDNNFGNIVICFQLAYGIGLLVSGRVIDRLGTKKGYALAILIWAAASIGHSLVTSVMGFFVARICLGLGEAGNFPAAIKATSEWFPTEERALATGIFNSGSNFSYLVAPLLVAWVTARFGWRYAFVATGSFGVMWLVVWLLFPYQRLRRESSLRTQQRVALPVEKQSFLALLVSRKAWAFATGKGLTDGVWWFYLFYLPQFLNRTYGLELHAQYWFLVTVYVISSFGSIFGGGLSGVLMHRGFSINAARKFTMLGMAVCVMPIMLVPHLGTLFPANPWPATLLIAFAAAAHQGWSANLFSTTGDMFPSNAVSTVVGFGGAMGAAGGAIFTAIIKRSFSLHPLFVFLMASMVYLIALGIMHLLVPRLGQTSEVTSQ</sequence>
<dbReference type="Proteomes" id="UP000199024">
    <property type="component" value="Unassembled WGS sequence"/>
</dbReference>
<dbReference type="AlphaFoldDB" id="A0A1I6MBI5"/>
<dbReference type="Gene3D" id="1.20.1250.20">
    <property type="entry name" value="MFS general substrate transporter like domains"/>
    <property type="match status" value="2"/>
</dbReference>
<dbReference type="InterPro" id="IPR050382">
    <property type="entry name" value="MFS_Na/Anion_cotransporter"/>
</dbReference>
<evidence type="ECO:0000313" key="7">
    <source>
        <dbReference type="EMBL" id="SFS12977.1"/>
    </source>
</evidence>
<feature type="transmembrane region" description="Helical" evidence="5">
    <location>
        <begin position="71"/>
        <end position="90"/>
    </location>
</feature>
<keyword evidence="8" id="KW-1185">Reference proteome</keyword>
<evidence type="ECO:0000256" key="5">
    <source>
        <dbReference type="SAM" id="Phobius"/>
    </source>
</evidence>
<dbReference type="RefSeq" id="WP_245781815.1">
    <property type="nucleotide sequence ID" value="NZ_FOZL01000001.1"/>
</dbReference>
<evidence type="ECO:0000256" key="1">
    <source>
        <dbReference type="ARBA" id="ARBA00004141"/>
    </source>
</evidence>
<feature type="transmembrane region" description="Helical" evidence="5">
    <location>
        <begin position="377"/>
        <end position="399"/>
    </location>
</feature>
<evidence type="ECO:0000256" key="2">
    <source>
        <dbReference type="ARBA" id="ARBA00022692"/>
    </source>
</evidence>
<accession>A0A1I6MBI5</accession>
<proteinExistence type="predicted"/>
<dbReference type="Pfam" id="PF07690">
    <property type="entry name" value="MFS_1"/>
    <property type="match status" value="1"/>
</dbReference>
<dbReference type="InterPro" id="IPR020846">
    <property type="entry name" value="MFS_dom"/>
</dbReference>
<dbReference type="PANTHER" id="PTHR11662">
    <property type="entry name" value="SOLUTE CARRIER FAMILY 17"/>
    <property type="match status" value="1"/>
</dbReference>
<dbReference type="EMBL" id="FOZL01000001">
    <property type="protein sequence ID" value="SFS12977.1"/>
    <property type="molecule type" value="Genomic_DNA"/>
</dbReference>
<feature type="transmembrane region" description="Helical" evidence="5">
    <location>
        <begin position="317"/>
        <end position="338"/>
    </location>
</feature>
<dbReference type="STRING" id="474950.SAMN05421771_2214"/>
<feature type="transmembrane region" description="Helical" evidence="5">
    <location>
        <begin position="187"/>
        <end position="208"/>
    </location>
</feature>
<dbReference type="GO" id="GO:0016020">
    <property type="term" value="C:membrane"/>
    <property type="evidence" value="ECO:0007669"/>
    <property type="project" value="UniProtKB-SubCell"/>
</dbReference>
<name>A0A1I6MBI5_9BACT</name>
<dbReference type="PROSITE" id="PS50850">
    <property type="entry name" value="MFS"/>
    <property type="match status" value="1"/>
</dbReference>
<organism evidence="7 8">
    <name type="scientific">Granulicella pectinivorans</name>
    <dbReference type="NCBI Taxonomy" id="474950"/>
    <lineage>
        <taxon>Bacteria</taxon>
        <taxon>Pseudomonadati</taxon>
        <taxon>Acidobacteriota</taxon>
        <taxon>Terriglobia</taxon>
        <taxon>Terriglobales</taxon>
        <taxon>Acidobacteriaceae</taxon>
        <taxon>Granulicella</taxon>
    </lineage>
</organism>
<dbReference type="SUPFAM" id="SSF103473">
    <property type="entry name" value="MFS general substrate transporter"/>
    <property type="match status" value="1"/>
</dbReference>
<keyword evidence="3 5" id="KW-1133">Transmembrane helix</keyword>
<evidence type="ECO:0000313" key="8">
    <source>
        <dbReference type="Proteomes" id="UP000199024"/>
    </source>
</evidence>
<evidence type="ECO:0000256" key="4">
    <source>
        <dbReference type="ARBA" id="ARBA00023136"/>
    </source>
</evidence>
<dbReference type="InterPro" id="IPR011701">
    <property type="entry name" value="MFS"/>
</dbReference>
<protein>
    <submittedName>
        <fullName evidence="7">MFS transporter, ACS family, hexuronate transporter</fullName>
    </submittedName>
</protein>